<evidence type="ECO:0000313" key="2">
    <source>
        <dbReference type="EMBL" id="MDA3731198.1"/>
    </source>
</evidence>
<feature type="transmembrane region" description="Helical" evidence="1">
    <location>
        <begin position="53"/>
        <end position="76"/>
    </location>
</feature>
<protein>
    <recommendedName>
        <fullName evidence="4">CNNM transmembrane domain-containing protein</fullName>
    </recommendedName>
</protein>
<organism evidence="2 3">
    <name type="scientific">Holtiella tumoricola</name>
    <dbReference type="NCBI Taxonomy" id="3018743"/>
    <lineage>
        <taxon>Bacteria</taxon>
        <taxon>Bacillati</taxon>
        <taxon>Bacillota</taxon>
        <taxon>Clostridia</taxon>
        <taxon>Lachnospirales</taxon>
        <taxon>Cellulosilyticaceae</taxon>
        <taxon>Holtiella</taxon>
    </lineage>
</organism>
<evidence type="ECO:0000256" key="1">
    <source>
        <dbReference type="SAM" id="Phobius"/>
    </source>
</evidence>
<keyword evidence="1" id="KW-1133">Transmembrane helix</keyword>
<keyword evidence="1" id="KW-0472">Membrane</keyword>
<reference evidence="2" key="1">
    <citation type="journal article" date="2023" name="Int. J. Syst. Evol. Microbiol.">
        <title>&lt;i&gt;Holtiella tumoricola&lt;/i&gt; gen. nov. sp. nov., isolated from a human clinical sample.</title>
        <authorList>
            <person name="Allen-Vercoe E."/>
            <person name="Daigneault M.C."/>
            <person name="Vancuren S.J."/>
            <person name="Cochrane K."/>
            <person name="O'Neal L.L."/>
            <person name="Sankaranarayanan K."/>
            <person name="Lawson P.A."/>
        </authorList>
    </citation>
    <scope>NUCLEOTIDE SEQUENCE</scope>
    <source>
        <strain evidence="2">CC70A</strain>
    </source>
</reference>
<keyword evidence="3" id="KW-1185">Reference proteome</keyword>
<gene>
    <name evidence="2" type="ORF">PBV87_06820</name>
</gene>
<evidence type="ECO:0000313" key="3">
    <source>
        <dbReference type="Proteomes" id="UP001169242"/>
    </source>
</evidence>
<evidence type="ECO:0008006" key="4">
    <source>
        <dbReference type="Google" id="ProtNLM"/>
    </source>
</evidence>
<accession>A0AA42DLT2</accession>
<feature type="transmembrane region" description="Helical" evidence="1">
    <location>
        <begin position="82"/>
        <end position="107"/>
    </location>
</feature>
<sequence length="115" mass="13101">MYYTFATTLILLGIFLLAFFFSINEATLLTFLPLIKRHSIQHERLLHSKVACALIRCLKGLEVTFILLLAVITFVIGETCFYNFILPLFCIGAFSLIIIDLFLPLVIDSFLIHSN</sequence>
<keyword evidence="1" id="KW-0812">Transmembrane</keyword>
<dbReference type="RefSeq" id="WP_271011619.1">
    <property type="nucleotide sequence ID" value="NZ_JAQIFT010000029.1"/>
</dbReference>
<dbReference type="Proteomes" id="UP001169242">
    <property type="component" value="Unassembled WGS sequence"/>
</dbReference>
<feature type="transmembrane region" description="Helical" evidence="1">
    <location>
        <begin position="6"/>
        <end position="32"/>
    </location>
</feature>
<dbReference type="AlphaFoldDB" id="A0AA42DLT2"/>
<proteinExistence type="predicted"/>
<dbReference type="EMBL" id="JAQIFT010000029">
    <property type="protein sequence ID" value="MDA3731198.1"/>
    <property type="molecule type" value="Genomic_DNA"/>
</dbReference>
<name>A0AA42DLT2_9FIRM</name>
<comment type="caution">
    <text evidence="2">The sequence shown here is derived from an EMBL/GenBank/DDBJ whole genome shotgun (WGS) entry which is preliminary data.</text>
</comment>